<keyword evidence="2" id="KW-0521">NADP</keyword>
<accession>A0A8J5USP6</accession>
<feature type="domain" description="Pyrroline-5-carboxylate reductase dimerisation" evidence="5">
    <location>
        <begin position="193"/>
        <end position="295"/>
    </location>
</feature>
<dbReference type="InterPro" id="IPR029036">
    <property type="entry name" value="P5CR_dimer"/>
</dbReference>
<comment type="similarity">
    <text evidence="1">Belongs to the pyrroline-5-carboxylate reductase family.</text>
</comment>
<dbReference type="NCBIfam" id="TIGR00112">
    <property type="entry name" value="proC"/>
    <property type="match status" value="1"/>
</dbReference>
<protein>
    <recommendedName>
        <fullName evidence="8">Pyrroline-5-carboxylate reductase</fullName>
    </recommendedName>
</protein>
<dbReference type="GO" id="GO:0004735">
    <property type="term" value="F:pyrroline-5-carboxylate reductase activity"/>
    <property type="evidence" value="ECO:0007669"/>
    <property type="project" value="InterPro"/>
</dbReference>
<evidence type="ECO:0000313" key="6">
    <source>
        <dbReference type="EMBL" id="KAG8034125.1"/>
    </source>
</evidence>
<comment type="caution">
    <text evidence="6">The sequence shown here is derived from an EMBL/GenBank/DDBJ whole genome shotgun (WGS) entry which is preliminary data.</text>
</comment>
<dbReference type="Pfam" id="PF14748">
    <property type="entry name" value="P5CR_dimer"/>
    <property type="match status" value="1"/>
</dbReference>
<dbReference type="InterPro" id="IPR028939">
    <property type="entry name" value="P5C_Rdtase_cat_N"/>
</dbReference>
<reference evidence="6" key="2">
    <citation type="submission" date="2021-04" db="EMBL/GenBank/DDBJ databases">
        <title>Genome-wide patterns of bracovirus chromosomal integration into multiple host tissues during parasitism.</title>
        <authorList>
            <person name="Chebbi M.A.C."/>
        </authorList>
    </citation>
    <scope>NUCLEOTIDE SEQUENCE</scope>
    <source>
        <tissue evidence="6">Whole body</tissue>
    </source>
</reference>
<feature type="domain" description="Pyrroline-5-carboxylate reductase catalytic N-terminal" evidence="4">
    <location>
        <begin position="31"/>
        <end position="108"/>
    </location>
</feature>
<name>A0A8J5USP6_9HYME</name>
<dbReference type="FunFam" id="1.10.3730.10:FF:000001">
    <property type="entry name" value="Pyrroline-5-carboxylate reductase"/>
    <property type="match status" value="1"/>
</dbReference>
<evidence type="ECO:0008006" key="8">
    <source>
        <dbReference type="Google" id="ProtNLM"/>
    </source>
</evidence>
<dbReference type="PANTHER" id="PTHR11645:SF69">
    <property type="entry name" value="PYRROLINE-5-CARBOXYLATE REDUCTASE"/>
    <property type="match status" value="1"/>
</dbReference>
<keyword evidence="3" id="KW-0560">Oxidoreductase</keyword>
<evidence type="ECO:0000313" key="7">
    <source>
        <dbReference type="Proteomes" id="UP000729913"/>
    </source>
</evidence>
<proteinExistence type="inferred from homology"/>
<evidence type="ECO:0000256" key="1">
    <source>
        <dbReference type="ARBA" id="ARBA00005525"/>
    </source>
</evidence>
<dbReference type="AlphaFoldDB" id="A0A8J5USP6"/>
<dbReference type="OrthoDB" id="10263291at2759"/>
<sequence>FYFQNFINLTKQPDQEDNSKMTQTINLQSLKVGFIGGGNMARAIVLALIKRTRTRETLQTWNQLTSENPVNTTLNNADIIINSDIIFLAIKPQSLVLAIEDAKKTSEGRNLMLNNKLFVSVLAGVTLDTLEKEIQLHLGQQLPLKIIRTMPNTPLSIGEGITVYSRNAQVSESDALPLVKMLSQIGIIEEIPENLINSAGGLAGSGPAYAYLMVEGLADGAVKTGLPRALATKFAAQVLVGAGKMVLQTEKHPGQLKDEVCSPGGTTITGMHALETGAVRASLMNAVDAAVKDLRSLELRDHFLYFYEKFLSVI</sequence>
<dbReference type="Pfam" id="PF03807">
    <property type="entry name" value="F420_oxidored"/>
    <property type="match status" value="1"/>
</dbReference>
<dbReference type="PIRSF" id="PIRSF000193">
    <property type="entry name" value="Pyrrol-5-carb_rd"/>
    <property type="match status" value="1"/>
</dbReference>
<organism evidence="6 7">
    <name type="scientific">Cotesia typhae</name>
    <dbReference type="NCBI Taxonomy" id="2053667"/>
    <lineage>
        <taxon>Eukaryota</taxon>
        <taxon>Metazoa</taxon>
        <taxon>Ecdysozoa</taxon>
        <taxon>Arthropoda</taxon>
        <taxon>Hexapoda</taxon>
        <taxon>Insecta</taxon>
        <taxon>Pterygota</taxon>
        <taxon>Neoptera</taxon>
        <taxon>Endopterygota</taxon>
        <taxon>Hymenoptera</taxon>
        <taxon>Apocrita</taxon>
        <taxon>Ichneumonoidea</taxon>
        <taxon>Braconidae</taxon>
        <taxon>Microgastrinae</taxon>
        <taxon>Cotesia</taxon>
    </lineage>
</organism>
<keyword evidence="7" id="KW-1185">Reference proteome</keyword>
<dbReference type="PANTHER" id="PTHR11645">
    <property type="entry name" value="PYRROLINE-5-CARBOXYLATE REDUCTASE"/>
    <property type="match status" value="1"/>
</dbReference>
<evidence type="ECO:0000259" key="5">
    <source>
        <dbReference type="Pfam" id="PF14748"/>
    </source>
</evidence>
<dbReference type="Proteomes" id="UP000729913">
    <property type="component" value="Unassembled WGS sequence"/>
</dbReference>
<dbReference type="GO" id="GO:0055129">
    <property type="term" value="P:L-proline biosynthetic process"/>
    <property type="evidence" value="ECO:0007669"/>
    <property type="project" value="TreeGrafter"/>
</dbReference>
<dbReference type="HAMAP" id="MF_01925">
    <property type="entry name" value="P5C_reductase"/>
    <property type="match status" value="1"/>
</dbReference>
<dbReference type="EMBL" id="JAAOIC020000071">
    <property type="protein sequence ID" value="KAG8034125.1"/>
    <property type="molecule type" value="Genomic_DNA"/>
</dbReference>
<feature type="non-terminal residue" evidence="6">
    <location>
        <position position="1"/>
    </location>
</feature>
<evidence type="ECO:0000256" key="2">
    <source>
        <dbReference type="ARBA" id="ARBA00022857"/>
    </source>
</evidence>
<evidence type="ECO:0000259" key="4">
    <source>
        <dbReference type="Pfam" id="PF03807"/>
    </source>
</evidence>
<evidence type="ECO:0000256" key="3">
    <source>
        <dbReference type="ARBA" id="ARBA00023002"/>
    </source>
</evidence>
<gene>
    <name evidence="6" type="ORF">G9C98_004578</name>
</gene>
<reference evidence="6" key="1">
    <citation type="submission" date="2020-03" db="EMBL/GenBank/DDBJ databases">
        <authorList>
            <person name="Chebbi M.A."/>
            <person name="Drezen J.M."/>
        </authorList>
    </citation>
    <scope>NUCLEOTIDE SEQUENCE</scope>
    <source>
        <tissue evidence="6">Whole body</tissue>
    </source>
</reference>
<dbReference type="InterPro" id="IPR000304">
    <property type="entry name" value="Pyrroline-COOH_reductase"/>
</dbReference>